<keyword evidence="4" id="KW-1185">Reference proteome</keyword>
<evidence type="ECO:0000313" key="4">
    <source>
        <dbReference type="Proteomes" id="UP000054639"/>
    </source>
</evidence>
<dbReference type="InterPro" id="IPR036429">
    <property type="entry name" value="SpoA-like_sf"/>
</dbReference>
<evidence type="ECO:0000313" key="5">
    <source>
        <dbReference type="Proteomes" id="UP000254230"/>
    </source>
</evidence>
<dbReference type="Proteomes" id="UP000054639">
    <property type="component" value="Unassembled WGS sequence"/>
</dbReference>
<organism evidence="3 5">
    <name type="scientific">Legionella quateirensis</name>
    <dbReference type="NCBI Taxonomy" id="45072"/>
    <lineage>
        <taxon>Bacteria</taxon>
        <taxon>Pseudomonadati</taxon>
        <taxon>Pseudomonadota</taxon>
        <taxon>Gammaproteobacteria</taxon>
        <taxon>Legionellales</taxon>
        <taxon>Legionellaceae</taxon>
        <taxon>Legionella</taxon>
    </lineage>
</organism>
<dbReference type="Gene3D" id="2.30.330.10">
    <property type="entry name" value="SpoA-like"/>
    <property type="match status" value="1"/>
</dbReference>
<reference evidence="3 5" key="2">
    <citation type="submission" date="2018-06" db="EMBL/GenBank/DDBJ databases">
        <authorList>
            <consortium name="Pathogen Informatics"/>
            <person name="Doyle S."/>
        </authorList>
    </citation>
    <scope>NUCLEOTIDE SEQUENCE [LARGE SCALE GENOMIC DNA]</scope>
    <source>
        <strain evidence="3 5">NCTC12376</strain>
    </source>
</reference>
<keyword evidence="3" id="KW-0282">Flagellum</keyword>
<keyword evidence="3" id="KW-0966">Cell projection</keyword>
<sequence>MIKPFRLINSFELQELSRQCLRELQNWNTLYTLHPVTMELHVPTKEYSPNEGYSIKENDSTLACIDTHYLNVLNQALFGKDNPCFNSVSQELFSVLIHQLLKVNQCTIDSETSSTQDWFYRGSTSLLLRLACCTFQFTIILHPNWVYQNLPQRNSQRTQPVSLEEALANQTLALNLELHPLTLPLHQLITLSVGDVIATDHPISAPMSLTQNHQLVARADLGQSNHFKSIILKGSS</sequence>
<dbReference type="RefSeq" id="WP_058473707.1">
    <property type="nucleotide sequence ID" value="NZ_CAAAIL010000003.1"/>
</dbReference>
<dbReference type="Proteomes" id="UP000254230">
    <property type="component" value="Unassembled WGS sequence"/>
</dbReference>
<evidence type="ECO:0000313" key="2">
    <source>
        <dbReference type="EMBL" id="KTD51323.1"/>
    </source>
</evidence>
<accession>A0A378L010</accession>
<gene>
    <name evidence="2" type="ORF">Lqua_1550</name>
    <name evidence="3" type="ORF">NCTC12376_01228</name>
</gene>
<evidence type="ECO:0000259" key="1">
    <source>
        <dbReference type="Pfam" id="PF01052"/>
    </source>
</evidence>
<proteinExistence type="predicted"/>
<protein>
    <submittedName>
        <fullName evidence="3">Flagellar motor switch protein</fullName>
    </submittedName>
    <submittedName>
        <fullName evidence="2">Surface presentation of antigens (SPOA)</fullName>
    </submittedName>
</protein>
<dbReference type="EMBL" id="UGOW01000001">
    <property type="protein sequence ID" value="STY17430.1"/>
    <property type="molecule type" value="Genomic_DNA"/>
</dbReference>
<dbReference type="OrthoDB" id="5653393at2"/>
<reference evidence="2 4" key="1">
    <citation type="submission" date="2015-11" db="EMBL/GenBank/DDBJ databases">
        <title>Genomic analysis of 38 Legionella species identifies large and diverse effector repertoires.</title>
        <authorList>
            <person name="Burstein D."/>
            <person name="Amaro F."/>
            <person name="Zusman T."/>
            <person name="Lifshitz Z."/>
            <person name="Cohen O."/>
            <person name="Gilbert J.A."/>
            <person name="Pupko T."/>
            <person name="Shuman H.A."/>
            <person name="Segal G."/>
        </authorList>
    </citation>
    <scope>NUCLEOTIDE SEQUENCE [LARGE SCALE GENOMIC DNA]</scope>
    <source>
        <strain evidence="2 4">ATCC 49507</strain>
    </source>
</reference>
<dbReference type="EMBL" id="LNYR01000012">
    <property type="protein sequence ID" value="KTD51323.1"/>
    <property type="molecule type" value="Genomic_DNA"/>
</dbReference>
<dbReference type="AlphaFoldDB" id="A0A378L010"/>
<keyword evidence="3" id="KW-0969">Cilium</keyword>
<dbReference type="STRING" id="45072.Lqua_1550"/>
<dbReference type="Pfam" id="PF01052">
    <property type="entry name" value="FliMN_C"/>
    <property type="match status" value="1"/>
</dbReference>
<evidence type="ECO:0000313" key="3">
    <source>
        <dbReference type="EMBL" id="STY17430.1"/>
    </source>
</evidence>
<name>A0A378L010_9GAMM</name>
<feature type="domain" description="Flagellar motor switch protein FliN-like C-terminal" evidence="1">
    <location>
        <begin position="171"/>
        <end position="228"/>
    </location>
</feature>
<dbReference type="InterPro" id="IPR001543">
    <property type="entry name" value="FliN-like_C"/>
</dbReference>
<dbReference type="SUPFAM" id="SSF101801">
    <property type="entry name" value="Surface presentation of antigens (SPOA)"/>
    <property type="match status" value="1"/>
</dbReference>